<proteinExistence type="inferred from homology"/>
<evidence type="ECO:0000256" key="3">
    <source>
        <dbReference type="ARBA" id="ARBA00006380"/>
    </source>
</evidence>
<feature type="site" description="Transition state stabilizer" evidence="10">
    <location>
        <position position="210"/>
    </location>
</feature>
<dbReference type="GO" id="GO:0009245">
    <property type="term" value="P:lipid A biosynthetic process"/>
    <property type="evidence" value="ECO:0007669"/>
    <property type="project" value="TreeGrafter"/>
</dbReference>
<dbReference type="GO" id="GO:0043842">
    <property type="term" value="F:Kdo transferase activity"/>
    <property type="evidence" value="ECO:0007669"/>
    <property type="project" value="UniProtKB-EC"/>
</dbReference>
<comment type="pathway">
    <text evidence="2 11">Bacterial outer membrane biogenesis; LPS core biosynthesis.</text>
</comment>
<dbReference type="UniPathway" id="UPA00958"/>
<accession>A0A560HJ58</accession>
<evidence type="ECO:0000313" key="13">
    <source>
        <dbReference type="EMBL" id="TWB45444.1"/>
    </source>
</evidence>
<keyword evidence="11" id="KW-0448">Lipopolysaccharide biosynthesis</keyword>
<comment type="function">
    <text evidence="1 11">Involved in lipopolysaccharide (LPS) biosynthesis. Catalyzes the transfer of 3-deoxy-D-manno-octulosonate (Kdo) residue(s) from CMP-Kdo to lipid IV(A), the tetraacyldisaccharide-1,4'-bisphosphate precursor of lipid A.</text>
</comment>
<protein>
    <recommendedName>
        <fullName evidence="5 11">3-deoxy-D-manno-octulosonic acid transferase</fullName>
        <shortName evidence="11">Kdo transferase</shortName>
        <ecNumber evidence="4 11">2.4.99.12</ecNumber>
    </recommendedName>
    <alternativeName>
        <fullName evidence="7 11">Lipid IV(A) 3-deoxy-D-manno-octulosonic acid transferase</fullName>
    </alternativeName>
</protein>
<comment type="caution">
    <text evidence="13">The sequence shown here is derived from an EMBL/GenBank/DDBJ whole genome shotgun (WGS) entry which is preliminary data.</text>
</comment>
<dbReference type="Proteomes" id="UP000315751">
    <property type="component" value="Unassembled WGS sequence"/>
</dbReference>
<dbReference type="FunFam" id="3.40.50.2000:FF:000032">
    <property type="entry name" value="3-deoxy-D-manno-octulosonic acid transferase"/>
    <property type="match status" value="1"/>
</dbReference>
<dbReference type="InterPro" id="IPR039901">
    <property type="entry name" value="Kdotransferase"/>
</dbReference>
<evidence type="ECO:0000256" key="2">
    <source>
        <dbReference type="ARBA" id="ARBA00004713"/>
    </source>
</evidence>
<evidence type="ECO:0000256" key="10">
    <source>
        <dbReference type="PIRSR" id="PIRSR639901-2"/>
    </source>
</evidence>
<evidence type="ECO:0000256" key="9">
    <source>
        <dbReference type="PIRSR" id="PIRSR639901-1"/>
    </source>
</evidence>
<name>A0A560HJ58_9PROT</name>
<dbReference type="GO" id="GO:0005886">
    <property type="term" value="C:plasma membrane"/>
    <property type="evidence" value="ECO:0007669"/>
    <property type="project" value="UniProtKB-SubCell"/>
</dbReference>
<evidence type="ECO:0000256" key="6">
    <source>
        <dbReference type="ARBA" id="ARBA00022679"/>
    </source>
</evidence>
<evidence type="ECO:0000259" key="12">
    <source>
        <dbReference type="Pfam" id="PF04413"/>
    </source>
</evidence>
<comment type="subcellular location">
    <subcellularLocation>
        <location evidence="11">Cell membrane</location>
    </subcellularLocation>
</comment>
<gene>
    <name evidence="13" type="ORF">FBZ90_102402</name>
</gene>
<evidence type="ECO:0000256" key="5">
    <source>
        <dbReference type="ARBA" id="ARBA00019077"/>
    </source>
</evidence>
<dbReference type="Gene3D" id="3.40.50.11720">
    <property type="entry name" value="3-Deoxy-D-manno-octulosonic-acid transferase, N-terminal domain"/>
    <property type="match status" value="1"/>
</dbReference>
<keyword evidence="11" id="KW-1003">Cell membrane</keyword>
<keyword evidence="6 11" id="KW-0808">Transferase</keyword>
<evidence type="ECO:0000256" key="8">
    <source>
        <dbReference type="ARBA" id="ARBA00049183"/>
    </source>
</evidence>
<feature type="site" description="Transition state stabilizer" evidence="10">
    <location>
        <position position="134"/>
    </location>
</feature>
<dbReference type="InterPro" id="IPR038107">
    <property type="entry name" value="Glycos_transf_N_sf"/>
</dbReference>
<dbReference type="PANTHER" id="PTHR42755">
    <property type="entry name" value="3-DEOXY-MANNO-OCTULOSONATE CYTIDYLYLTRANSFERASE"/>
    <property type="match status" value="1"/>
</dbReference>
<organism evidence="13 14">
    <name type="scientific">Nitrospirillum amazonense</name>
    <dbReference type="NCBI Taxonomy" id="28077"/>
    <lineage>
        <taxon>Bacteria</taxon>
        <taxon>Pseudomonadati</taxon>
        <taxon>Pseudomonadota</taxon>
        <taxon>Alphaproteobacteria</taxon>
        <taxon>Rhodospirillales</taxon>
        <taxon>Azospirillaceae</taxon>
        <taxon>Nitrospirillum</taxon>
    </lineage>
</organism>
<sequence>MTSMLEALYRGLTALAGPAVRRLLDRRLAAGKEDPARLPERLGHPGLPRPPGRLIWLHAASVGESQAVLPLIDRLLTLAPRPTVLVTTGTVTSATLMAKRLPTGAIHQFVPVDLPAAVARFIDHWRPDLALWIESEFWPNLLRALRKRGVPTALVNARLSAGSHRNWRRAPRTAHRLLSTFRLALAQTATEAERLRDLGLVDVRCVGNLKYSTAPLPASADALAALRAAMGERPTWVFASTHPGEDDLAAQVHRRLAPHVPRLLTLVVPRHPKRGPEIAAAFQAQGLTVSRRATGALPLATDDLHVADTLGELGLFFRLAPVAAIGGSFVPVGGHNPIEPAQLGAAVVYGPHMHNFAEIAAALEAAGGARRVADGDGLADAVRALLTDASTRAAQAAAARAVADDNRDAVDRVMAALAPLLAEAGLRPPGDAA</sequence>
<comment type="similarity">
    <text evidence="3">Belongs to the glycosyltransferase group 1 family. Glycosyltransferase 30 subfamily.</text>
</comment>
<dbReference type="GO" id="GO:0009244">
    <property type="term" value="P:lipopolysaccharide core region biosynthetic process"/>
    <property type="evidence" value="ECO:0007669"/>
    <property type="project" value="UniProtKB-UniRule"/>
</dbReference>
<keyword evidence="11" id="KW-0472">Membrane</keyword>
<reference evidence="13 14" key="1">
    <citation type="submission" date="2019-06" db="EMBL/GenBank/DDBJ databases">
        <title>Genomic Encyclopedia of Type Strains, Phase IV (KMG-V): Genome sequencing to study the core and pangenomes of soil and plant-associated prokaryotes.</title>
        <authorList>
            <person name="Whitman W."/>
        </authorList>
    </citation>
    <scope>NUCLEOTIDE SEQUENCE [LARGE SCALE GENOMIC DNA]</scope>
    <source>
        <strain evidence="13 14">BR 11622</strain>
    </source>
</reference>
<feature type="active site" description="Proton acceptor" evidence="9">
    <location>
        <position position="64"/>
    </location>
</feature>
<dbReference type="PANTHER" id="PTHR42755:SF1">
    <property type="entry name" value="3-DEOXY-D-MANNO-OCTULOSONIC ACID TRANSFERASE, MITOCHONDRIAL-RELATED"/>
    <property type="match status" value="1"/>
</dbReference>
<dbReference type="EMBL" id="VITR01000002">
    <property type="protein sequence ID" value="TWB45444.1"/>
    <property type="molecule type" value="Genomic_DNA"/>
</dbReference>
<evidence type="ECO:0000256" key="1">
    <source>
        <dbReference type="ARBA" id="ARBA00003394"/>
    </source>
</evidence>
<feature type="domain" description="3-deoxy-D-manno-octulosonic-acid transferase N-terminal" evidence="12">
    <location>
        <begin position="37"/>
        <end position="212"/>
    </location>
</feature>
<dbReference type="InterPro" id="IPR007507">
    <property type="entry name" value="Glycos_transf_N"/>
</dbReference>
<evidence type="ECO:0000256" key="11">
    <source>
        <dbReference type="RuleBase" id="RU365103"/>
    </source>
</evidence>
<evidence type="ECO:0000313" key="14">
    <source>
        <dbReference type="Proteomes" id="UP000315751"/>
    </source>
</evidence>
<evidence type="ECO:0000256" key="7">
    <source>
        <dbReference type="ARBA" id="ARBA00031445"/>
    </source>
</evidence>
<comment type="catalytic activity">
    <reaction evidence="8 11">
        <text>lipid IVA (E. coli) + CMP-3-deoxy-beta-D-manno-octulosonate = alpha-Kdo-(2-&gt;6)-lipid IVA (E. coli) + CMP + H(+)</text>
        <dbReference type="Rhea" id="RHEA:28066"/>
        <dbReference type="ChEBI" id="CHEBI:15378"/>
        <dbReference type="ChEBI" id="CHEBI:58603"/>
        <dbReference type="ChEBI" id="CHEBI:60364"/>
        <dbReference type="ChEBI" id="CHEBI:60377"/>
        <dbReference type="ChEBI" id="CHEBI:85987"/>
        <dbReference type="EC" id="2.4.99.12"/>
    </reaction>
</comment>
<dbReference type="EC" id="2.4.99.12" evidence="4 11"/>
<evidence type="ECO:0000256" key="4">
    <source>
        <dbReference type="ARBA" id="ARBA00012621"/>
    </source>
</evidence>
<dbReference type="Gene3D" id="3.40.50.2000">
    <property type="entry name" value="Glycogen Phosphorylase B"/>
    <property type="match status" value="1"/>
</dbReference>
<dbReference type="SUPFAM" id="SSF53756">
    <property type="entry name" value="UDP-Glycosyltransferase/glycogen phosphorylase"/>
    <property type="match status" value="1"/>
</dbReference>
<keyword evidence="14" id="KW-1185">Reference proteome</keyword>
<dbReference type="AlphaFoldDB" id="A0A560HJ58"/>
<dbReference type="Pfam" id="PF04413">
    <property type="entry name" value="Glycos_transf_N"/>
    <property type="match status" value="1"/>
</dbReference>